<proteinExistence type="predicted"/>
<accession>A0A0B1YSM7</accession>
<name>A0A0B1YSM7_9PSED</name>
<evidence type="ECO:0000313" key="2">
    <source>
        <dbReference type="Proteomes" id="UP000030949"/>
    </source>
</evidence>
<comment type="caution">
    <text evidence="1">The sequence shown here is derived from an EMBL/GenBank/DDBJ whole genome shotgun (WGS) entry which is preliminary data.</text>
</comment>
<gene>
    <name evidence="1" type="ORF">JZ00_28345</name>
</gene>
<dbReference type="EMBL" id="JQGJ01000032">
    <property type="protein sequence ID" value="KHK61475.1"/>
    <property type="molecule type" value="Genomic_DNA"/>
</dbReference>
<reference evidence="2" key="1">
    <citation type="submission" date="2015-03" db="EMBL/GenBank/DDBJ databases">
        <title>Pseudomonas frederiksbergensis hydrocarbon degrader.</title>
        <authorList>
            <person name="Brown L.M."/>
            <person name="Ruiz O.N."/>
            <person name="Mueller S."/>
            <person name="Gunasekera T.S."/>
        </authorList>
    </citation>
    <scope>NUCLEOTIDE SEQUENCE [LARGE SCALE GENOMIC DNA]</scope>
    <source>
        <strain evidence="2">SI8</strain>
    </source>
</reference>
<sequence length="41" mass="4675">MILDVVPLIYSVSEAEILEWDAGKALRRYDIAITRLGVKQE</sequence>
<dbReference type="AlphaFoldDB" id="A0A0B1YSM7"/>
<dbReference type="Proteomes" id="UP000030949">
    <property type="component" value="Unassembled WGS sequence"/>
</dbReference>
<protein>
    <submittedName>
        <fullName evidence="1">Phage protein</fullName>
    </submittedName>
</protein>
<organism evidence="1 2">
    <name type="scientific">Pseudomonas frederiksbergensis</name>
    <dbReference type="NCBI Taxonomy" id="104087"/>
    <lineage>
        <taxon>Bacteria</taxon>
        <taxon>Pseudomonadati</taxon>
        <taxon>Pseudomonadota</taxon>
        <taxon>Gammaproteobacteria</taxon>
        <taxon>Pseudomonadales</taxon>
        <taxon>Pseudomonadaceae</taxon>
        <taxon>Pseudomonas</taxon>
    </lineage>
</organism>
<evidence type="ECO:0000313" key="1">
    <source>
        <dbReference type="EMBL" id="KHK61475.1"/>
    </source>
</evidence>